<evidence type="ECO:0000256" key="1">
    <source>
        <dbReference type="ARBA" id="ARBA00022723"/>
    </source>
</evidence>
<dbReference type="InterPro" id="IPR050884">
    <property type="entry name" value="CNP_phosphodiesterase-III"/>
</dbReference>
<dbReference type="eggNOG" id="COG1409">
    <property type="taxonomic scope" value="Bacteria"/>
</dbReference>
<dbReference type="PANTHER" id="PTHR42988">
    <property type="entry name" value="PHOSPHOHYDROLASE"/>
    <property type="match status" value="1"/>
</dbReference>
<evidence type="ECO:0000313" key="6">
    <source>
        <dbReference type="EMBL" id="EAR53028.1"/>
    </source>
</evidence>
<gene>
    <name evidence="6" type="ORF">OG2516_11211</name>
</gene>
<dbReference type="EMBL" id="AAOT01000001">
    <property type="protein sequence ID" value="EAR53028.1"/>
    <property type="molecule type" value="Genomic_DNA"/>
</dbReference>
<dbReference type="Gene3D" id="3.60.21.10">
    <property type="match status" value="1"/>
</dbReference>
<dbReference type="GO" id="GO:0046872">
    <property type="term" value="F:metal ion binding"/>
    <property type="evidence" value="ECO:0007669"/>
    <property type="project" value="UniProtKB-KW"/>
</dbReference>
<dbReference type="GO" id="GO:0016787">
    <property type="term" value="F:hydrolase activity"/>
    <property type="evidence" value="ECO:0007669"/>
    <property type="project" value="UniProtKB-KW"/>
</dbReference>
<evidence type="ECO:0000259" key="5">
    <source>
        <dbReference type="Pfam" id="PF00149"/>
    </source>
</evidence>
<keyword evidence="1" id="KW-0479">Metal-binding</keyword>
<dbReference type="RefSeq" id="WP_007255762.1">
    <property type="nucleotide sequence ID" value="NZ_CH724107.1"/>
</dbReference>
<protein>
    <submittedName>
        <fullName evidence="6">Possible phospodiesterase</fullName>
    </submittedName>
</protein>
<dbReference type="Proteomes" id="UP000003635">
    <property type="component" value="Unassembled WGS sequence"/>
</dbReference>
<comment type="similarity">
    <text evidence="4">Belongs to the cyclic nucleotide phosphodiesterase class-III family.</text>
</comment>
<evidence type="ECO:0000313" key="7">
    <source>
        <dbReference type="Proteomes" id="UP000003635"/>
    </source>
</evidence>
<dbReference type="PANTHER" id="PTHR42988:SF2">
    <property type="entry name" value="CYCLIC NUCLEOTIDE PHOSPHODIESTERASE CBUA0032-RELATED"/>
    <property type="match status" value="1"/>
</dbReference>
<name>Q2CJW1_OCEGH</name>
<dbReference type="AlphaFoldDB" id="Q2CJW1"/>
<reference evidence="6 7" key="1">
    <citation type="journal article" date="2010" name="J. Bacteriol.">
        <title>Genome sequences of Oceanicola granulosus HTCC2516(T) and Oceanicola batsensis HTCC2597(TDelta).</title>
        <authorList>
            <person name="Thrash J.C."/>
            <person name="Cho J.C."/>
            <person name="Vergin K.L."/>
            <person name="Giovannoni S.J."/>
        </authorList>
    </citation>
    <scope>NUCLEOTIDE SEQUENCE [LARGE SCALE GENOMIC DNA]</scope>
    <source>
        <strain evidence="7">ATCC BAA-861 / DSM 15982 / KCTC 12143 / HTCC2516</strain>
    </source>
</reference>
<sequence length="263" mass="29337">MSRILHLSDLHFGRDRAELEAPLLRSVDKLAPDLVAISGDFTQRARVGQFERARRFLEKIGQPWLAVPGNHDTPLDNLLVRAFAPWKRYREAISDDLEPNFENENVVVAGVNTVNPFSWQRGHISRRTVNRVCAAFANIERRVRIVMLHHPLQHGPEVDKRLMRGANEALARLEECGADIVLSGHLHNTIVRPFRAAPGLLFVQAGTSLSDRLRGEPNTFNLLDVAHGEVAITSYSAGDDAEFTPDAGVTYARGESGWSKLEP</sequence>
<dbReference type="Pfam" id="PF00149">
    <property type="entry name" value="Metallophos"/>
    <property type="match status" value="1"/>
</dbReference>
<dbReference type="HOGENOM" id="CLU_063034_0_0_5"/>
<proteinExistence type="inferred from homology"/>
<keyword evidence="2" id="KW-0378">Hydrolase</keyword>
<evidence type="ECO:0000256" key="3">
    <source>
        <dbReference type="ARBA" id="ARBA00023004"/>
    </source>
</evidence>
<keyword evidence="3" id="KW-0408">Iron</keyword>
<comment type="caution">
    <text evidence="6">The sequence shown here is derived from an EMBL/GenBank/DDBJ whole genome shotgun (WGS) entry which is preliminary data.</text>
</comment>
<accession>Q2CJW1</accession>
<evidence type="ECO:0000256" key="2">
    <source>
        <dbReference type="ARBA" id="ARBA00022801"/>
    </source>
</evidence>
<dbReference type="SUPFAM" id="SSF56300">
    <property type="entry name" value="Metallo-dependent phosphatases"/>
    <property type="match status" value="1"/>
</dbReference>
<evidence type="ECO:0000256" key="4">
    <source>
        <dbReference type="ARBA" id="ARBA00025742"/>
    </source>
</evidence>
<feature type="domain" description="Calcineurin-like phosphoesterase" evidence="5">
    <location>
        <begin position="3"/>
        <end position="188"/>
    </location>
</feature>
<dbReference type="CDD" id="cd07400">
    <property type="entry name" value="MPP_1"/>
    <property type="match status" value="1"/>
</dbReference>
<dbReference type="InterPro" id="IPR004843">
    <property type="entry name" value="Calcineurin-like_PHP"/>
</dbReference>
<dbReference type="STRING" id="314256.OG2516_11211"/>
<dbReference type="InterPro" id="IPR029052">
    <property type="entry name" value="Metallo-depent_PP-like"/>
</dbReference>
<keyword evidence="7" id="KW-1185">Reference proteome</keyword>
<organism evidence="6 7">
    <name type="scientific">Oceanicola granulosus (strain ATCC BAA-861 / DSM 15982 / KCTC 12143 / HTCC2516)</name>
    <dbReference type="NCBI Taxonomy" id="314256"/>
    <lineage>
        <taxon>Bacteria</taxon>
        <taxon>Pseudomonadati</taxon>
        <taxon>Pseudomonadota</taxon>
        <taxon>Alphaproteobacteria</taxon>
        <taxon>Rhodobacterales</taxon>
        <taxon>Roseobacteraceae</taxon>
        <taxon>Oceanicola</taxon>
    </lineage>
</organism>
<dbReference type="OrthoDB" id="651281at2"/>